<dbReference type="EMBL" id="SOCP01000011">
    <property type="protein sequence ID" value="TDV46146.1"/>
    <property type="molecule type" value="Genomic_DNA"/>
</dbReference>
<evidence type="ECO:0000256" key="2">
    <source>
        <dbReference type="SAM" id="Phobius"/>
    </source>
</evidence>
<organism evidence="3 4">
    <name type="scientific">Actinophytocola oryzae</name>
    <dbReference type="NCBI Taxonomy" id="502181"/>
    <lineage>
        <taxon>Bacteria</taxon>
        <taxon>Bacillati</taxon>
        <taxon>Actinomycetota</taxon>
        <taxon>Actinomycetes</taxon>
        <taxon>Pseudonocardiales</taxon>
        <taxon>Pseudonocardiaceae</taxon>
    </lineage>
</organism>
<feature type="region of interest" description="Disordered" evidence="1">
    <location>
        <begin position="1"/>
        <end position="22"/>
    </location>
</feature>
<dbReference type="PANTHER" id="PTHR38441">
    <property type="entry name" value="INTEGRAL MEMBRANE PROTEIN-RELATED"/>
    <property type="match status" value="1"/>
</dbReference>
<feature type="transmembrane region" description="Helical" evidence="2">
    <location>
        <begin position="61"/>
        <end position="79"/>
    </location>
</feature>
<name>A0A4R7VAX3_9PSEU</name>
<protein>
    <submittedName>
        <fullName evidence="3">Uncharacterized membrane protein (DUF485 family)</fullName>
    </submittedName>
</protein>
<keyword evidence="2" id="KW-0812">Transmembrane</keyword>
<reference evidence="3 4" key="1">
    <citation type="submission" date="2019-03" db="EMBL/GenBank/DDBJ databases">
        <title>Genomic Encyclopedia of Archaeal and Bacterial Type Strains, Phase II (KMG-II): from individual species to whole genera.</title>
        <authorList>
            <person name="Goeker M."/>
        </authorList>
    </citation>
    <scope>NUCLEOTIDE SEQUENCE [LARGE SCALE GENOMIC DNA]</scope>
    <source>
        <strain evidence="3 4">DSM 45499</strain>
    </source>
</reference>
<dbReference type="Pfam" id="PF04341">
    <property type="entry name" value="DUF485"/>
    <property type="match status" value="1"/>
</dbReference>
<feature type="transmembrane region" description="Helical" evidence="2">
    <location>
        <begin position="91"/>
        <end position="117"/>
    </location>
</feature>
<sequence length="140" mass="15447">MTQVVHTPITARPPERARPGAGFGGITSEPAAPPAHAGAPDFVAIHDSPEFTALRRRFRRFVFPVSALFFLWYLTYVLLAAYAREFMSHRLFGLVTVGLVLGLLQFVSTAAITYGYVRYARRQLDPRVAAIRAAAGVDKK</sequence>
<evidence type="ECO:0000313" key="4">
    <source>
        <dbReference type="Proteomes" id="UP000294927"/>
    </source>
</evidence>
<gene>
    <name evidence="3" type="ORF">CLV71_111104</name>
</gene>
<dbReference type="AlphaFoldDB" id="A0A4R7VAX3"/>
<dbReference type="RefSeq" id="WP_133905809.1">
    <property type="nucleotide sequence ID" value="NZ_SOCP01000011.1"/>
</dbReference>
<dbReference type="InterPro" id="IPR007436">
    <property type="entry name" value="DUF485"/>
</dbReference>
<proteinExistence type="predicted"/>
<dbReference type="OrthoDB" id="3543412at2"/>
<keyword evidence="2" id="KW-0472">Membrane</keyword>
<dbReference type="PANTHER" id="PTHR38441:SF1">
    <property type="entry name" value="MEMBRANE PROTEIN"/>
    <property type="match status" value="1"/>
</dbReference>
<evidence type="ECO:0000256" key="1">
    <source>
        <dbReference type="SAM" id="MobiDB-lite"/>
    </source>
</evidence>
<keyword evidence="4" id="KW-1185">Reference proteome</keyword>
<dbReference type="Proteomes" id="UP000294927">
    <property type="component" value="Unassembled WGS sequence"/>
</dbReference>
<accession>A0A4R7VAX3</accession>
<comment type="caution">
    <text evidence="3">The sequence shown here is derived from an EMBL/GenBank/DDBJ whole genome shotgun (WGS) entry which is preliminary data.</text>
</comment>
<evidence type="ECO:0000313" key="3">
    <source>
        <dbReference type="EMBL" id="TDV46146.1"/>
    </source>
</evidence>
<keyword evidence="2" id="KW-1133">Transmembrane helix</keyword>